<keyword evidence="2" id="KW-1185">Reference proteome</keyword>
<reference evidence="1" key="1">
    <citation type="submission" date="2022-03" db="EMBL/GenBank/DDBJ databases">
        <authorList>
            <person name="Martin H S."/>
        </authorList>
    </citation>
    <scope>NUCLEOTIDE SEQUENCE</scope>
</reference>
<evidence type="ECO:0000313" key="2">
    <source>
        <dbReference type="Proteomes" id="UP000837857"/>
    </source>
</evidence>
<proteinExistence type="predicted"/>
<gene>
    <name evidence="1" type="ORF">IPOD504_LOCUS5824</name>
</gene>
<feature type="non-terminal residue" evidence="1">
    <location>
        <position position="92"/>
    </location>
</feature>
<dbReference type="Proteomes" id="UP000837857">
    <property type="component" value="Chromosome 17"/>
</dbReference>
<accession>A0ABN8I644</accession>
<dbReference type="EMBL" id="OW152829">
    <property type="protein sequence ID" value="CAH2047540.1"/>
    <property type="molecule type" value="Genomic_DNA"/>
</dbReference>
<organism evidence="1 2">
    <name type="scientific">Iphiclides podalirius</name>
    <name type="common">scarce swallowtail</name>
    <dbReference type="NCBI Taxonomy" id="110791"/>
    <lineage>
        <taxon>Eukaryota</taxon>
        <taxon>Metazoa</taxon>
        <taxon>Ecdysozoa</taxon>
        <taxon>Arthropoda</taxon>
        <taxon>Hexapoda</taxon>
        <taxon>Insecta</taxon>
        <taxon>Pterygota</taxon>
        <taxon>Neoptera</taxon>
        <taxon>Endopterygota</taxon>
        <taxon>Lepidoptera</taxon>
        <taxon>Glossata</taxon>
        <taxon>Ditrysia</taxon>
        <taxon>Papilionoidea</taxon>
        <taxon>Papilionidae</taxon>
        <taxon>Papilioninae</taxon>
        <taxon>Iphiclides</taxon>
    </lineage>
</organism>
<evidence type="ECO:0000313" key="1">
    <source>
        <dbReference type="EMBL" id="CAH2047540.1"/>
    </source>
</evidence>
<sequence length="92" mass="10066">MEFVVCRPPVFAVRFGAKTSESRRTVASGGLGSVRFCFYRFGSTVRVDFRRAVITPFCGSAVVSSARGDQSAALYRSRAPNAWQGCFFVIKG</sequence>
<name>A0ABN8I644_9NEOP</name>
<protein>
    <submittedName>
        <fullName evidence="1">Uncharacterized protein</fullName>
    </submittedName>
</protein>